<sequence length="189" mass="21383">MRDRIKESADLLGRSMNAEIIQRLKRSLEESRDDRVKLDLPGDVWNALMADAAIHGLQMDERAVEILTNAYNESADYTLALEKLRDMSGQISDLSELVAHLKEKEDADFLLYFGKVMQIRQFAAAVLQIGDLLPANLREIAEGVSTLSKAEFETLKARHEDAMFKKSLVEKARRTSQEIAENESDEAEE</sequence>
<comment type="caution">
    <text evidence="2">The sequence shown here is derived from an EMBL/GenBank/DDBJ whole genome shotgun (WGS) entry which is preliminary data.</text>
</comment>
<dbReference type="SUPFAM" id="SSF47598">
    <property type="entry name" value="Ribbon-helix-helix"/>
    <property type="match status" value="1"/>
</dbReference>
<evidence type="ECO:0000259" key="1">
    <source>
        <dbReference type="Pfam" id="PF03869"/>
    </source>
</evidence>
<dbReference type="Gene3D" id="1.10.1220.10">
    <property type="entry name" value="Met repressor-like"/>
    <property type="match status" value="1"/>
</dbReference>
<dbReference type="InterPro" id="IPR005569">
    <property type="entry name" value="Arc_DNA-bd_dom"/>
</dbReference>
<evidence type="ECO:0000313" key="3">
    <source>
        <dbReference type="Proteomes" id="UP000026941"/>
    </source>
</evidence>
<gene>
    <name evidence="2" type="ORF">RRH01S_08_00940</name>
</gene>
<dbReference type="Pfam" id="PF03869">
    <property type="entry name" value="Arc"/>
    <property type="match status" value="1"/>
</dbReference>
<protein>
    <recommendedName>
        <fullName evidence="1">Arc-like DNA binding domain-containing protein</fullName>
    </recommendedName>
</protein>
<dbReference type="InterPro" id="IPR013321">
    <property type="entry name" value="Arc_rbn_hlx_hlx"/>
</dbReference>
<dbReference type="GO" id="GO:0006355">
    <property type="term" value="P:regulation of DNA-templated transcription"/>
    <property type="evidence" value="ECO:0007669"/>
    <property type="project" value="InterPro"/>
</dbReference>
<feature type="domain" description="Arc-like DNA binding" evidence="1">
    <location>
        <begin position="1"/>
        <end position="29"/>
    </location>
</feature>
<dbReference type="EMBL" id="BAYX01000008">
    <property type="protein sequence ID" value="GAJ94356.1"/>
    <property type="molecule type" value="Genomic_DNA"/>
</dbReference>
<accession>A0AA87Q8M6</accession>
<dbReference type="GO" id="GO:0003677">
    <property type="term" value="F:DNA binding"/>
    <property type="evidence" value="ECO:0007669"/>
    <property type="project" value="InterPro"/>
</dbReference>
<organism evidence="2 3">
    <name type="scientific">Rhizobium rhizogenes NBRC 13257</name>
    <dbReference type="NCBI Taxonomy" id="1220581"/>
    <lineage>
        <taxon>Bacteria</taxon>
        <taxon>Pseudomonadati</taxon>
        <taxon>Pseudomonadota</taxon>
        <taxon>Alphaproteobacteria</taxon>
        <taxon>Hyphomicrobiales</taxon>
        <taxon>Rhizobiaceae</taxon>
        <taxon>Rhizobium/Agrobacterium group</taxon>
        <taxon>Rhizobium</taxon>
    </lineage>
</organism>
<reference evidence="2 3" key="1">
    <citation type="submission" date="2014-05" db="EMBL/GenBank/DDBJ databases">
        <title>Whole genome shotgun sequence of Rhizobium rhizogenes NBRC 13257.</title>
        <authorList>
            <person name="Katano-Makiyama Y."/>
            <person name="Hosoyama A."/>
            <person name="Hashimoto M."/>
            <person name="Hosoyama Y."/>
            <person name="Noguchi M."/>
            <person name="Tsuchikane K."/>
            <person name="Kimura A."/>
            <person name="Ohji S."/>
            <person name="Ichikawa N."/>
            <person name="Yamazoe A."/>
            <person name="Fujita N."/>
        </authorList>
    </citation>
    <scope>NUCLEOTIDE SEQUENCE [LARGE SCALE GENOMIC DNA]</scope>
    <source>
        <strain evidence="2 3">NBRC 13257</strain>
    </source>
</reference>
<dbReference type="AlphaFoldDB" id="A0AA87Q8M6"/>
<name>A0AA87Q8M6_RHIRH</name>
<evidence type="ECO:0000313" key="2">
    <source>
        <dbReference type="EMBL" id="GAJ94356.1"/>
    </source>
</evidence>
<dbReference type="InterPro" id="IPR010985">
    <property type="entry name" value="Ribbon_hlx_hlx"/>
</dbReference>
<proteinExistence type="predicted"/>
<dbReference type="Proteomes" id="UP000026941">
    <property type="component" value="Unassembled WGS sequence"/>
</dbReference>